<evidence type="ECO:0000256" key="1">
    <source>
        <dbReference type="SAM" id="MobiDB-lite"/>
    </source>
</evidence>
<dbReference type="VEuPathDB" id="FungiDB:BDEG_23039"/>
<protein>
    <recommendedName>
        <fullName evidence="2">Pre-rRNA-processing protein RIX1 N-terminal domain-containing protein</fullName>
    </recommendedName>
</protein>
<reference evidence="3 4" key="2">
    <citation type="submission" date="2016-05" db="EMBL/GenBank/DDBJ databases">
        <title>Lineage-specific infection strategies underlie the spectrum of fungal disease in amphibians.</title>
        <authorList>
            <person name="Cuomo C.A."/>
            <person name="Farrer R.A."/>
            <person name="James T."/>
            <person name="Longcore J."/>
            <person name="Birren B."/>
        </authorList>
    </citation>
    <scope>NUCLEOTIDE SEQUENCE [LARGE SCALE GENOMIC DNA]</scope>
    <source>
        <strain evidence="3 4">JEL423</strain>
    </source>
</reference>
<feature type="domain" description="Pre-rRNA-processing protein RIX1 N-terminal" evidence="2">
    <location>
        <begin position="50"/>
        <end position="179"/>
    </location>
</feature>
<evidence type="ECO:0000259" key="2">
    <source>
        <dbReference type="Pfam" id="PF08167"/>
    </source>
</evidence>
<dbReference type="SUPFAM" id="SSF48371">
    <property type="entry name" value="ARM repeat"/>
    <property type="match status" value="1"/>
</dbReference>
<dbReference type="AlphaFoldDB" id="A0A177WHA7"/>
<proteinExistence type="predicted"/>
<dbReference type="OrthoDB" id="10647572at2759"/>
<gene>
    <name evidence="3" type="ORF">BDEG_23039</name>
</gene>
<dbReference type="InterPro" id="IPR016024">
    <property type="entry name" value="ARM-type_fold"/>
</dbReference>
<feature type="region of interest" description="Disordered" evidence="1">
    <location>
        <begin position="730"/>
        <end position="755"/>
    </location>
</feature>
<dbReference type="Pfam" id="PF08167">
    <property type="entry name" value="RIX1"/>
    <property type="match status" value="1"/>
</dbReference>
<organism evidence="3 4">
    <name type="scientific">Batrachochytrium dendrobatidis (strain JEL423)</name>
    <dbReference type="NCBI Taxonomy" id="403673"/>
    <lineage>
        <taxon>Eukaryota</taxon>
        <taxon>Fungi</taxon>
        <taxon>Fungi incertae sedis</taxon>
        <taxon>Chytridiomycota</taxon>
        <taxon>Chytridiomycota incertae sedis</taxon>
        <taxon>Chytridiomycetes</taxon>
        <taxon>Rhizophydiales</taxon>
        <taxon>Rhizophydiales incertae sedis</taxon>
        <taxon>Batrachochytrium</taxon>
    </lineage>
</organism>
<accession>A0A177WHA7</accession>
<name>A0A177WHA7_BATDL</name>
<evidence type="ECO:0000313" key="3">
    <source>
        <dbReference type="EMBL" id="OAJ39172.1"/>
    </source>
</evidence>
<dbReference type="InterPro" id="IPR012583">
    <property type="entry name" value="RIX1_N"/>
</dbReference>
<dbReference type="EMBL" id="DS022302">
    <property type="protein sequence ID" value="OAJ39172.1"/>
    <property type="molecule type" value="Genomic_DNA"/>
</dbReference>
<feature type="compositionally biased region" description="Polar residues" evidence="1">
    <location>
        <begin position="612"/>
        <end position="633"/>
    </location>
</feature>
<sequence length="755" mass="83321">MDHLTPAALNNLSILLAQSPEKLTRVHDDVWTLQLPQTAIAVACSDGGQEANQAVSLLVRRLNLLGHSKSAFSQNLFVFLIGRICPASQDNLLSSSLPTWFQSTMSILLRYNDDSILANTLMSLSELIQLGRSNPELRKCIQPCIGRLLDIILKSISTREKVLKEYFTLLSSIAINQPQLMLAKRDLLVHSCLKLLLHPSSIQDVPMIKVICTSLRSLFCTTDRHRFQHVEFSAICSKLLATLSYILDLFCLPSSNAVLMDGSDTASKTYISVLFDDLSANSTVEQLPLLSVFQKIALVIRHLVSDYEPNRPFELDIKEFFTIIDKTYSTIEKYQSNKLLNLSAESCAVLAKTTNQLLLIAMTLARNSECSNLINELCRKALVLSHGEGRISAYQVTKQFFLIGTPTDLLVQLFIRMIIQDIQNWKKNMVIVSDQMSRKRKIGSTSLVTQGSNIDFRIDAKVLETGLQAAVSSRSVMHDSSVLIEALIAWLYYGALDQVHESQHQSALVVQTQLILTIGAMISGGSTSSIHSTLPLILKMIIKCIHHPEPQICEASLTVINNLTKLIHPIIPPLAMRSTVASASTPAYAFSLDKTHLSKNVDVLVDDNLSLNQPSPWTTPLQPDRMNSAQDQASPVGLTESMESEMPTTQKVIWDSPLDYPPNRSVNSMEMHALATTSDSSNVGHSFPASPLCTMTISDEMVTASDITTSIELNGNESAPIDITFQDNTVASSAECDQDDSDSESFPLINVDDDE</sequence>
<feature type="region of interest" description="Disordered" evidence="1">
    <location>
        <begin position="612"/>
        <end position="636"/>
    </location>
</feature>
<reference evidence="3 4" key="1">
    <citation type="submission" date="2006-10" db="EMBL/GenBank/DDBJ databases">
        <title>The Genome Sequence of Batrachochytrium dendrobatidis JEL423.</title>
        <authorList>
            <consortium name="The Broad Institute Genome Sequencing Platform"/>
            <person name="Birren B."/>
            <person name="Lander E."/>
            <person name="Galagan J."/>
            <person name="Cuomo C."/>
            <person name="Devon K."/>
            <person name="Jaffe D."/>
            <person name="Butler J."/>
            <person name="Alvarez P."/>
            <person name="Gnerre S."/>
            <person name="Grabherr M."/>
            <person name="Kleber M."/>
            <person name="Mauceli E."/>
            <person name="Brockman W."/>
            <person name="Young S."/>
            <person name="LaButti K."/>
            <person name="Sykes S."/>
            <person name="DeCaprio D."/>
            <person name="Crawford M."/>
            <person name="Koehrsen M."/>
            <person name="Engels R."/>
            <person name="Montgomery P."/>
            <person name="Pearson M."/>
            <person name="Howarth C."/>
            <person name="Larson L."/>
            <person name="White J."/>
            <person name="O'Leary S."/>
            <person name="Kodira C."/>
            <person name="Zeng Q."/>
            <person name="Yandava C."/>
            <person name="Alvarado L."/>
            <person name="Longcore J."/>
            <person name="James T."/>
        </authorList>
    </citation>
    <scope>NUCLEOTIDE SEQUENCE [LARGE SCALE GENOMIC DNA]</scope>
    <source>
        <strain evidence="3 4">JEL423</strain>
    </source>
</reference>
<evidence type="ECO:0000313" key="4">
    <source>
        <dbReference type="Proteomes" id="UP000077115"/>
    </source>
</evidence>
<dbReference type="Proteomes" id="UP000077115">
    <property type="component" value="Unassembled WGS sequence"/>
</dbReference>